<keyword evidence="9" id="KW-0479">Metal-binding</keyword>
<dbReference type="GO" id="GO:0005886">
    <property type="term" value="C:plasma membrane"/>
    <property type="evidence" value="ECO:0007669"/>
    <property type="project" value="GOC"/>
</dbReference>
<evidence type="ECO:0000256" key="21">
    <source>
        <dbReference type="ARBA" id="ARBA00034102"/>
    </source>
</evidence>
<evidence type="ECO:0000313" key="24">
    <source>
        <dbReference type="EMBL" id="CAD7223776.1"/>
    </source>
</evidence>
<evidence type="ECO:0000256" key="6">
    <source>
        <dbReference type="ARBA" id="ARBA00022490"/>
    </source>
</evidence>
<dbReference type="InterPro" id="IPR001478">
    <property type="entry name" value="PDZ"/>
</dbReference>
<dbReference type="AlphaFoldDB" id="A0A7R8ZHD6"/>
<keyword evidence="16" id="KW-0206">Cytoskeleton</keyword>
<dbReference type="SUPFAM" id="SSF103657">
    <property type="entry name" value="BAR/IMD domain-like"/>
    <property type="match status" value="1"/>
</dbReference>
<dbReference type="GO" id="GO:0043005">
    <property type="term" value="C:neuron projection"/>
    <property type="evidence" value="ECO:0007669"/>
    <property type="project" value="UniProtKB-KW"/>
</dbReference>
<dbReference type="GO" id="GO:0034315">
    <property type="term" value="P:regulation of Arp2/3 complex-mediated actin nucleation"/>
    <property type="evidence" value="ECO:0007669"/>
    <property type="project" value="TreeGrafter"/>
</dbReference>
<dbReference type="CDD" id="cd07659">
    <property type="entry name" value="BAR_PICK1"/>
    <property type="match status" value="1"/>
</dbReference>
<dbReference type="InterPro" id="IPR030798">
    <property type="entry name" value="Arfaptin_fam"/>
</dbReference>
<evidence type="ECO:0000256" key="15">
    <source>
        <dbReference type="ARBA" id="ARBA00023203"/>
    </source>
</evidence>
<evidence type="ECO:0000256" key="12">
    <source>
        <dbReference type="ARBA" id="ARBA00023018"/>
    </source>
</evidence>
<dbReference type="InterPro" id="IPR010504">
    <property type="entry name" value="AH_dom"/>
</dbReference>
<evidence type="ECO:0000256" key="20">
    <source>
        <dbReference type="ARBA" id="ARBA00033721"/>
    </source>
</evidence>
<evidence type="ECO:0000256" key="5">
    <source>
        <dbReference type="ARBA" id="ARBA00017975"/>
    </source>
</evidence>
<reference evidence="24" key="1">
    <citation type="submission" date="2020-11" db="EMBL/GenBank/DDBJ databases">
        <authorList>
            <person name="Tran Van P."/>
        </authorList>
    </citation>
    <scope>NUCLEOTIDE SEQUENCE</scope>
</reference>
<evidence type="ECO:0000256" key="3">
    <source>
        <dbReference type="ARBA" id="ARBA00004556"/>
    </source>
</evidence>
<dbReference type="PROSITE" id="PS50870">
    <property type="entry name" value="AH"/>
    <property type="match status" value="1"/>
</dbReference>
<dbReference type="GO" id="GO:0005856">
    <property type="term" value="C:cytoskeleton"/>
    <property type="evidence" value="ECO:0007669"/>
    <property type="project" value="UniProtKB-SubCell"/>
</dbReference>
<dbReference type="GO" id="GO:0097062">
    <property type="term" value="P:dendritic spine maintenance"/>
    <property type="evidence" value="ECO:0007669"/>
    <property type="project" value="TreeGrafter"/>
</dbReference>
<dbReference type="Gene3D" id="2.30.42.10">
    <property type="match status" value="1"/>
</dbReference>
<keyword evidence="11" id="KW-0106">Calcium</keyword>
<evidence type="ECO:0000256" key="4">
    <source>
        <dbReference type="ARBA" id="ARBA00004635"/>
    </source>
</evidence>
<evidence type="ECO:0000256" key="18">
    <source>
        <dbReference type="ARBA" id="ARBA00031097"/>
    </source>
</evidence>
<dbReference type="FunFam" id="2.30.42.10:FF:000073">
    <property type="entry name" value="Interacting with PRKCA"/>
    <property type="match status" value="1"/>
</dbReference>
<keyword evidence="13" id="KW-0472">Membrane</keyword>
<keyword evidence="8" id="KW-0771">Synaptosome</keyword>
<dbReference type="PANTHER" id="PTHR12141">
    <property type="entry name" value="ARFAPTIN-RELATED"/>
    <property type="match status" value="1"/>
</dbReference>
<evidence type="ECO:0000256" key="16">
    <source>
        <dbReference type="ARBA" id="ARBA00023212"/>
    </source>
</evidence>
<protein>
    <recommendedName>
        <fullName evidence="5">PRKCA-binding protein</fullName>
    </recommendedName>
    <alternativeName>
        <fullName evidence="19">Protein interacting with C kinase 1</fullName>
    </alternativeName>
    <alternativeName>
        <fullName evidence="18">Protein kinase C-alpha-binding protein</fullName>
    </alternativeName>
</protein>
<evidence type="ECO:0000256" key="9">
    <source>
        <dbReference type="ARBA" id="ARBA00022723"/>
    </source>
</evidence>
<keyword evidence="12" id="KW-0770">Synapse</keyword>
<evidence type="ECO:0000256" key="7">
    <source>
        <dbReference type="ARBA" id="ARBA00022553"/>
    </source>
</evidence>
<keyword evidence="6" id="KW-0963">Cytoplasm</keyword>
<dbReference type="GO" id="GO:0006886">
    <property type="term" value="P:intracellular protein transport"/>
    <property type="evidence" value="ECO:0007669"/>
    <property type="project" value="TreeGrafter"/>
</dbReference>
<dbReference type="PANTHER" id="PTHR12141:SF1">
    <property type="entry name" value="PRKCA-BINDING PROTEIN"/>
    <property type="match status" value="1"/>
</dbReference>
<keyword evidence="17" id="KW-0449">Lipoprotein</keyword>
<dbReference type="EMBL" id="OB660252">
    <property type="protein sequence ID" value="CAD7223776.1"/>
    <property type="molecule type" value="Genomic_DNA"/>
</dbReference>
<keyword evidence="7" id="KW-0597">Phosphoprotein</keyword>
<dbReference type="SMART" id="SM01015">
    <property type="entry name" value="Arfaptin"/>
    <property type="match status" value="1"/>
</dbReference>
<comment type="subcellular location">
    <subcellularLocation>
        <location evidence="2">Cytoplasm</location>
        <location evidence="2">Cytoskeleton</location>
    </subcellularLocation>
    <subcellularLocation>
        <location evidence="3">Cytoplasm</location>
        <location evidence="3">Perinuclear region</location>
    </subcellularLocation>
    <subcellularLocation>
        <location evidence="4">Membrane</location>
        <topology evidence="4">Lipid-anchor</topology>
    </subcellularLocation>
    <subcellularLocation>
        <location evidence="1">Membrane</location>
        <topology evidence="1">Peripheral membrane protein</topology>
    </subcellularLocation>
    <subcellularLocation>
        <location evidence="22">Postsynaptic density</location>
    </subcellularLocation>
    <subcellularLocation>
        <location evidence="21">Synapse</location>
        <location evidence="21">Synaptosome</location>
    </subcellularLocation>
</comment>
<dbReference type="GO" id="GO:0048471">
    <property type="term" value="C:perinuclear region of cytoplasm"/>
    <property type="evidence" value="ECO:0007669"/>
    <property type="project" value="UniProtKB-SubCell"/>
</dbReference>
<dbReference type="InterPro" id="IPR036034">
    <property type="entry name" value="PDZ_sf"/>
</dbReference>
<dbReference type="Gene3D" id="1.20.1270.60">
    <property type="entry name" value="Arfaptin homology (AH) domain/BAR domain"/>
    <property type="match status" value="1"/>
</dbReference>
<evidence type="ECO:0000256" key="17">
    <source>
        <dbReference type="ARBA" id="ARBA00023288"/>
    </source>
</evidence>
<dbReference type="GO" id="GO:0008021">
    <property type="term" value="C:synaptic vesicle"/>
    <property type="evidence" value="ECO:0007669"/>
    <property type="project" value="TreeGrafter"/>
</dbReference>
<proteinExistence type="predicted"/>
<dbReference type="GO" id="GO:0043113">
    <property type="term" value="P:receptor clustering"/>
    <property type="evidence" value="ECO:0007669"/>
    <property type="project" value="TreeGrafter"/>
</dbReference>
<dbReference type="InterPro" id="IPR037959">
    <property type="entry name" value="PICK1_BAR"/>
</dbReference>
<dbReference type="GO" id="GO:0046872">
    <property type="term" value="F:metal ion binding"/>
    <property type="evidence" value="ECO:0007669"/>
    <property type="project" value="UniProtKB-KW"/>
</dbReference>
<dbReference type="InterPro" id="IPR027267">
    <property type="entry name" value="AH/BAR_dom_sf"/>
</dbReference>
<dbReference type="Pfam" id="PF00595">
    <property type="entry name" value="PDZ"/>
    <property type="match status" value="1"/>
</dbReference>
<evidence type="ECO:0000256" key="1">
    <source>
        <dbReference type="ARBA" id="ARBA00004170"/>
    </source>
</evidence>
<dbReference type="GO" id="GO:0005543">
    <property type="term" value="F:phospholipid binding"/>
    <property type="evidence" value="ECO:0007669"/>
    <property type="project" value="TreeGrafter"/>
</dbReference>
<accession>A0A7R8ZHD6</accession>
<gene>
    <name evidence="24" type="ORF">CTOB1V02_LOCUS1755</name>
</gene>
<evidence type="ECO:0000256" key="2">
    <source>
        <dbReference type="ARBA" id="ARBA00004245"/>
    </source>
</evidence>
<dbReference type="GO" id="GO:0005080">
    <property type="term" value="F:protein kinase C binding"/>
    <property type="evidence" value="ECO:0007669"/>
    <property type="project" value="TreeGrafter"/>
</dbReference>
<evidence type="ECO:0000256" key="22">
    <source>
        <dbReference type="ARBA" id="ARBA00034105"/>
    </source>
</evidence>
<comment type="subunit">
    <text evidence="23">Monomer and homodimer. Interacts with CXADR. Interacts presynaptically with the glutamate receptors GRIA2, GRIA3, GRIK3, isoform 3 of GRIA4, isoform A of GRM4, GRM7 and GRM8; with NAPA and NAPB; and with BTG2. The interaction with NAPA and NAPB disrupts the interaction with GRIA2, conducting to the internalization of GRIA2. Interacts with PRKCA; with the amine transporters SLC6A2 and SLC6A3; with the channels ASIC1 and ASIC2; with the GTP-binding proteins ARF1 and ARF3; with the ephrin receptor tyrosine kinases EPHA7, EPHB1 and EPHB2; with ERBB2 and through its PDZ domain with the C-terminal tail of PRLHR. Interacts with UNC5A. Interacts (via AH domain) with NCS1/FREQ; in a calcium-dependent manner. Interacts with F-actin and associates with the ARP2/3 complex. Interacts (via PDZ domain) with ARF1 (activated); the interaction blocks Arp2/3 complex inhibition. Interacts with SORCS3.</text>
</comment>
<evidence type="ECO:0000256" key="13">
    <source>
        <dbReference type="ARBA" id="ARBA00023136"/>
    </source>
</evidence>
<evidence type="ECO:0000256" key="19">
    <source>
        <dbReference type="ARBA" id="ARBA00032804"/>
    </source>
</evidence>
<dbReference type="CDD" id="cd06722">
    <property type="entry name" value="PDZ_PICK1-like"/>
    <property type="match status" value="1"/>
</dbReference>
<dbReference type="GO" id="GO:0032588">
    <property type="term" value="C:trans-Golgi network membrane"/>
    <property type="evidence" value="ECO:0007669"/>
    <property type="project" value="TreeGrafter"/>
</dbReference>
<dbReference type="GO" id="GO:0003779">
    <property type="term" value="F:actin binding"/>
    <property type="evidence" value="ECO:0007669"/>
    <property type="project" value="UniProtKB-KW"/>
</dbReference>
<evidence type="ECO:0000256" key="23">
    <source>
        <dbReference type="ARBA" id="ARBA00093501"/>
    </source>
</evidence>
<comment type="function">
    <text evidence="20">Probable adapter protein that bind to and organize the subcellular localization of a variety of membrane proteins containing some PDZ recognition sequence. Involved in the clustering of various receptors, possibly by acting at the receptor internalization level. Plays a role in synaptic plasticity by regulating the trafficking and internalization of AMPA receptors. May be regulated upon PRKCA activation. May regulate ASIC1/ASIC3 channel. Regulates actin polymerization by inhibiting the actin-nucleating activity of the Arp2/3 complex; the function is competitive with nucleation promoting factors and is linked to neuronal morphology regulation and AMPA receptor (AMPAR) endocytosis. Via interaction with the Arp2/3 complex involved in regulation of synaptic plasicity of excitatory synapses and required for spine shrinkage during long-term depression (LTD). Involved in regulation of astrocyte morphology, antagonistic to Arp2/3 complex activator WASL/N-WASP function.</text>
</comment>
<dbReference type="GO" id="GO:0098842">
    <property type="term" value="C:postsynaptic early endosome"/>
    <property type="evidence" value="ECO:0007669"/>
    <property type="project" value="TreeGrafter"/>
</dbReference>
<sequence length="483" mass="54486">MEGSFGSGSLFDDDFYLEEDSLGMKVTSGTVTLKKDEKNMIGISIGGGAPYCPCLYVVQVFDNTPASKDGTLQAGDEIIGINSQSIKGKSKSEAAKLIQSFKGEVSVAYNKLHADPKQGKTLDIVMKKYKHRLVERMSSGTADALGLSRAILCNDSLVKKLNHLQGTEEFHRHLVDYIKDFAKMIHDIAKVQRAFGETFATIGVREPNSRANEAFTAFANHHRQMEREGDSFLDKVRPIGRDMETYLFKAIPDTKLTIKKYADAKFEYLSYCLKVKELDDEEMSFAACKEPLYRVETGNYEYRLVLRCRQEARERFAKLRSDVMVKMELLDQKHVQHSTEQLQKLEAALYEYHSRCFDQMKGCKLFPIEVDCYTDTFAKGRRMVQELDEEAKEADEDDLEIVNQAQEIARTKEESGLRESTSNLLGQVDSDEALLDISCSLPEIQGLLEAEQSVFASVTDQDKFNASAEFTAKKEADLLLDLS</sequence>
<keyword evidence="15" id="KW-0009">Actin-binding</keyword>
<dbReference type="SUPFAM" id="SSF50156">
    <property type="entry name" value="PDZ domain-like"/>
    <property type="match status" value="1"/>
</dbReference>
<dbReference type="PROSITE" id="PS50106">
    <property type="entry name" value="PDZ"/>
    <property type="match status" value="1"/>
</dbReference>
<dbReference type="GO" id="GO:0019904">
    <property type="term" value="F:protein domain specific binding"/>
    <property type="evidence" value="ECO:0007669"/>
    <property type="project" value="InterPro"/>
</dbReference>
<dbReference type="OrthoDB" id="5917245at2759"/>
<keyword evidence="10" id="KW-0862">Zinc</keyword>
<name>A0A7R8ZHD6_9CRUS</name>
<evidence type="ECO:0000256" key="14">
    <source>
        <dbReference type="ARBA" id="ARBA00023139"/>
    </source>
</evidence>
<dbReference type="GO" id="GO:0014069">
    <property type="term" value="C:postsynaptic density"/>
    <property type="evidence" value="ECO:0007669"/>
    <property type="project" value="UniProtKB-SubCell"/>
</dbReference>
<evidence type="ECO:0000256" key="10">
    <source>
        <dbReference type="ARBA" id="ARBA00022833"/>
    </source>
</evidence>
<evidence type="ECO:0000256" key="11">
    <source>
        <dbReference type="ARBA" id="ARBA00022837"/>
    </source>
</evidence>
<dbReference type="Pfam" id="PF06456">
    <property type="entry name" value="Arfaptin"/>
    <property type="match status" value="1"/>
</dbReference>
<dbReference type="SMART" id="SM00228">
    <property type="entry name" value="PDZ"/>
    <property type="match status" value="1"/>
</dbReference>
<evidence type="ECO:0000256" key="8">
    <source>
        <dbReference type="ARBA" id="ARBA00022599"/>
    </source>
</evidence>
<keyword evidence="14" id="KW-0564">Palmitate</keyword>
<organism evidence="24">
    <name type="scientific">Cyprideis torosa</name>
    <dbReference type="NCBI Taxonomy" id="163714"/>
    <lineage>
        <taxon>Eukaryota</taxon>
        <taxon>Metazoa</taxon>
        <taxon>Ecdysozoa</taxon>
        <taxon>Arthropoda</taxon>
        <taxon>Crustacea</taxon>
        <taxon>Oligostraca</taxon>
        <taxon>Ostracoda</taxon>
        <taxon>Podocopa</taxon>
        <taxon>Podocopida</taxon>
        <taxon>Cytherocopina</taxon>
        <taxon>Cytheroidea</taxon>
        <taxon>Cytherideidae</taxon>
        <taxon>Cyprideis</taxon>
    </lineage>
</organism>
<dbReference type="GO" id="GO:0002092">
    <property type="term" value="P:positive regulation of receptor internalization"/>
    <property type="evidence" value="ECO:0007669"/>
    <property type="project" value="TreeGrafter"/>
</dbReference>